<feature type="transmembrane region" description="Helical" evidence="1">
    <location>
        <begin position="301"/>
        <end position="320"/>
    </location>
</feature>
<protein>
    <submittedName>
        <fullName evidence="2">Uncharacterized protein</fullName>
    </submittedName>
</protein>
<dbReference type="RefSeq" id="WP_209352233.1">
    <property type="nucleotide sequence ID" value="NZ_JAGIYZ010000011.1"/>
</dbReference>
<feature type="transmembrane region" description="Helical" evidence="1">
    <location>
        <begin position="326"/>
        <end position="346"/>
    </location>
</feature>
<feature type="transmembrane region" description="Helical" evidence="1">
    <location>
        <begin position="28"/>
        <end position="51"/>
    </location>
</feature>
<feature type="transmembrane region" description="Helical" evidence="1">
    <location>
        <begin position="57"/>
        <end position="76"/>
    </location>
</feature>
<name>A0ABS4AUA9_9PROT</name>
<accession>A0ABS4AUA9</accession>
<dbReference type="Proteomes" id="UP000680815">
    <property type="component" value="Unassembled WGS sequence"/>
</dbReference>
<evidence type="ECO:0000313" key="3">
    <source>
        <dbReference type="Proteomes" id="UP000680815"/>
    </source>
</evidence>
<comment type="caution">
    <text evidence="2">The sequence shown here is derived from an EMBL/GenBank/DDBJ whole genome shotgun (WGS) entry which is preliminary data.</text>
</comment>
<keyword evidence="3" id="KW-1185">Reference proteome</keyword>
<reference evidence="2 3" key="1">
    <citation type="submission" date="2021-03" db="EMBL/GenBank/DDBJ databases">
        <authorList>
            <person name="So Y."/>
        </authorList>
    </citation>
    <scope>NUCLEOTIDE SEQUENCE [LARGE SCALE GENOMIC DNA]</scope>
    <source>
        <strain evidence="2 3">PWR1</strain>
    </source>
</reference>
<feature type="transmembrane region" description="Helical" evidence="1">
    <location>
        <begin position="83"/>
        <end position="101"/>
    </location>
</feature>
<evidence type="ECO:0000256" key="1">
    <source>
        <dbReference type="SAM" id="Phobius"/>
    </source>
</evidence>
<sequence>MRPLRRRRPVSAAPARDQAPPPARLVRLLLIGAAGLALPILLHAILLPVWGEGATPLFVVFLLSLLPATAVAFVCAGEGMLRIGYAMCIIVGAAFLSVGLHEARIFGGVPSLDAAEAPSHPAAAGFLLPAAVPRADLARTVEVRLELPRRDMRGYSTSPSRLRGRFTVVPVVGPDWTPAQRVPVVAVLEHGPDGVARAVPGAPWDAGRGVLRLLPEPLRDFAVEEALRQAGWTAAPYIVVGRWVTDPHWARLDAARPLLWLYGAALLGLALVILSRHALIAGRLDRLTEGLGEEVSTGREILLGIAGLTLPCVFALAIRHSGADGFLGLLAVCFAVVPSLMLTLGASGKATPIGVVIAGMILVVTLPIAVLVRGGGPRGDLPSLAGARWADVQEAMIVIGAGWLAWALLVIVGRALQGRGGGASR</sequence>
<organism evidence="2 3">
    <name type="scientific">Roseomonas nitratireducens</name>
    <dbReference type="NCBI Taxonomy" id="2820810"/>
    <lineage>
        <taxon>Bacteria</taxon>
        <taxon>Pseudomonadati</taxon>
        <taxon>Pseudomonadota</taxon>
        <taxon>Alphaproteobacteria</taxon>
        <taxon>Acetobacterales</taxon>
        <taxon>Roseomonadaceae</taxon>
        <taxon>Roseomonas</taxon>
    </lineage>
</organism>
<gene>
    <name evidence="2" type="ORF">J5Y09_13085</name>
</gene>
<keyword evidence="1" id="KW-0472">Membrane</keyword>
<evidence type="ECO:0000313" key="2">
    <source>
        <dbReference type="EMBL" id="MBP0464849.1"/>
    </source>
</evidence>
<dbReference type="EMBL" id="JAGIYZ010000011">
    <property type="protein sequence ID" value="MBP0464849.1"/>
    <property type="molecule type" value="Genomic_DNA"/>
</dbReference>
<feature type="transmembrane region" description="Helical" evidence="1">
    <location>
        <begin position="395"/>
        <end position="416"/>
    </location>
</feature>
<keyword evidence="1" id="KW-0812">Transmembrane</keyword>
<proteinExistence type="predicted"/>
<feature type="transmembrane region" description="Helical" evidence="1">
    <location>
        <begin position="353"/>
        <end position="375"/>
    </location>
</feature>
<keyword evidence="1" id="KW-1133">Transmembrane helix</keyword>
<feature type="transmembrane region" description="Helical" evidence="1">
    <location>
        <begin position="259"/>
        <end position="280"/>
    </location>
</feature>